<evidence type="ECO:0000256" key="6">
    <source>
        <dbReference type="ARBA" id="ARBA00022837"/>
    </source>
</evidence>
<evidence type="ECO:0000313" key="9">
    <source>
        <dbReference type="EMBL" id="SUZ92567.1"/>
    </source>
</evidence>
<feature type="compositionally biased region" description="Basic and acidic residues" evidence="7">
    <location>
        <begin position="183"/>
        <end position="193"/>
    </location>
</feature>
<evidence type="ECO:0000256" key="4">
    <source>
        <dbReference type="ARBA" id="ARBA00022729"/>
    </source>
</evidence>
<feature type="region of interest" description="Disordered" evidence="7">
    <location>
        <begin position="172"/>
        <end position="193"/>
    </location>
</feature>
<dbReference type="PANTHER" id="PTHR42693:SF42">
    <property type="entry name" value="ARYLSULFATASE G"/>
    <property type="match status" value="1"/>
</dbReference>
<dbReference type="AlphaFoldDB" id="A0A381RRN7"/>
<dbReference type="InterPro" id="IPR017850">
    <property type="entry name" value="Alkaline_phosphatase_core_sf"/>
</dbReference>
<dbReference type="Pfam" id="PF00884">
    <property type="entry name" value="Sulfatase"/>
    <property type="match status" value="1"/>
</dbReference>
<keyword evidence="3" id="KW-0479">Metal-binding</keyword>
<evidence type="ECO:0000256" key="2">
    <source>
        <dbReference type="ARBA" id="ARBA00008779"/>
    </source>
</evidence>
<sequence>MPVEKNISYLAILQIMKNISRHLLKTVLLLGPGLASAGLAKQPNIILILTDDQGWNNTEVPMIPSRADTRSDFYLTPSFKRLADAGMTFSQAYAPHPVCSPSRHSIQFGMSPAKLKKTSNRAVNYPEPFQTKAIPQVLKSIDPAYRAAHFGKWHMHRHPAQLGYDISDGRTGNHTGRQFSTDQTRHWPHDDPKRSVSITDNAVQFIRHQAYSNAPFFLQVSHYAIHLSAEAKPATLARHKARTPGKTHTAYWYAAMIDDLDQAIGRILDVLNELQLTDSTYIFLTSDNGGTARQYPHFNKPLRAGKGSYYEGGLRVPFFVAGPGVKPGSYSDVPVVGYDLLSTFAELAGSTKSLPRGIEGGSVKAVLLNGGKGAIQRPRPGLHFYRPLDSVLIRDGHKLRRTHRTGEIELYDLAEDLSETTNLATTNPILAKRMQTGLEDWILSIDATTPSPLDRRPTRNPRAGVKR</sequence>
<dbReference type="GO" id="GO:0004065">
    <property type="term" value="F:arylsulfatase activity"/>
    <property type="evidence" value="ECO:0007669"/>
    <property type="project" value="TreeGrafter"/>
</dbReference>
<keyword evidence="4" id="KW-0732">Signal</keyword>
<dbReference type="GO" id="GO:0046872">
    <property type="term" value="F:metal ion binding"/>
    <property type="evidence" value="ECO:0007669"/>
    <property type="project" value="UniProtKB-KW"/>
</dbReference>
<evidence type="ECO:0000256" key="1">
    <source>
        <dbReference type="ARBA" id="ARBA00001913"/>
    </source>
</evidence>
<dbReference type="Gene3D" id="3.30.1120.10">
    <property type="match status" value="1"/>
</dbReference>
<feature type="compositionally biased region" description="Polar residues" evidence="7">
    <location>
        <begin position="172"/>
        <end position="182"/>
    </location>
</feature>
<reference evidence="9" key="1">
    <citation type="submission" date="2018-05" db="EMBL/GenBank/DDBJ databases">
        <authorList>
            <person name="Lanie J.A."/>
            <person name="Ng W.-L."/>
            <person name="Kazmierczak K.M."/>
            <person name="Andrzejewski T.M."/>
            <person name="Davidsen T.M."/>
            <person name="Wayne K.J."/>
            <person name="Tettelin H."/>
            <person name="Glass J.I."/>
            <person name="Rusch D."/>
            <person name="Podicherti R."/>
            <person name="Tsui H.-C.T."/>
            <person name="Winkler M.E."/>
        </authorList>
    </citation>
    <scope>NUCLEOTIDE SEQUENCE</scope>
</reference>
<name>A0A381RRN7_9ZZZZ</name>
<dbReference type="EMBL" id="UINC01002069">
    <property type="protein sequence ID" value="SUZ92567.1"/>
    <property type="molecule type" value="Genomic_DNA"/>
</dbReference>
<dbReference type="InterPro" id="IPR000917">
    <property type="entry name" value="Sulfatase_N"/>
</dbReference>
<dbReference type="PANTHER" id="PTHR42693">
    <property type="entry name" value="ARYLSULFATASE FAMILY MEMBER"/>
    <property type="match status" value="1"/>
</dbReference>
<evidence type="ECO:0000256" key="7">
    <source>
        <dbReference type="SAM" id="MobiDB-lite"/>
    </source>
</evidence>
<keyword evidence="5" id="KW-0378">Hydrolase</keyword>
<dbReference type="SUPFAM" id="SSF53649">
    <property type="entry name" value="Alkaline phosphatase-like"/>
    <property type="match status" value="1"/>
</dbReference>
<organism evidence="9">
    <name type="scientific">marine metagenome</name>
    <dbReference type="NCBI Taxonomy" id="408172"/>
    <lineage>
        <taxon>unclassified sequences</taxon>
        <taxon>metagenomes</taxon>
        <taxon>ecological metagenomes</taxon>
    </lineage>
</organism>
<comment type="cofactor">
    <cofactor evidence="1">
        <name>Ca(2+)</name>
        <dbReference type="ChEBI" id="CHEBI:29108"/>
    </cofactor>
</comment>
<protein>
    <recommendedName>
        <fullName evidence="8">Sulfatase N-terminal domain-containing protein</fullName>
    </recommendedName>
</protein>
<evidence type="ECO:0000256" key="5">
    <source>
        <dbReference type="ARBA" id="ARBA00022801"/>
    </source>
</evidence>
<comment type="similarity">
    <text evidence="2">Belongs to the sulfatase family.</text>
</comment>
<evidence type="ECO:0000256" key="3">
    <source>
        <dbReference type="ARBA" id="ARBA00022723"/>
    </source>
</evidence>
<dbReference type="Gene3D" id="3.40.720.10">
    <property type="entry name" value="Alkaline Phosphatase, subunit A"/>
    <property type="match status" value="1"/>
</dbReference>
<keyword evidence="6" id="KW-0106">Calcium</keyword>
<proteinExistence type="inferred from homology"/>
<accession>A0A381RRN7</accession>
<evidence type="ECO:0000259" key="8">
    <source>
        <dbReference type="Pfam" id="PF00884"/>
    </source>
</evidence>
<dbReference type="InterPro" id="IPR050738">
    <property type="entry name" value="Sulfatase"/>
</dbReference>
<gene>
    <name evidence="9" type="ORF">METZ01_LOCUS45421</name>
</gene>
<feature type="domain" description="Sulfatase N-terminal" evidence="8">
    <location>
        <begin position="43"/>
        <end position="349"/>
    </location>
</feature>